<sequence length="112" mass="13367">MTTNNRYWDAYQAGFDLGTALLEGSNICLRNEFDHWYARYFPEGCTPEDAAKLREFNHALGEDNRRLRDLLEDAYKRFKQYGMDVDDHAPYHHQKFMDEMKSALLEEKENEH</sequence>
<protein>
    <submittedName>
        <fullName evidence="1">Uncharacterized protein</fullName>
    </submittedName>
</protein>
<reference evidence="2" key="1">
    <citation type="journal article" date="2019" name="Int. J. Syst. Evol. Microbiol.">
        <title>The Global Catalogue of Microorganisms (GCM) 10K type strain sequencing project: providing services to taxonomists for standard genome sequencing and annotation.</title>
        <authorList>
            <consortium name="The Broad Institute Genomics Platform"/>
            <consortium name="The Broad Institute Genome Sequencing Center for Infectious Disease"/>
            <person name="Wu L."/>
            <person name="Ma J."/>
        </authorList>
    </citation>
    <scope>NUCLEOTIDE SEQUENCE [LARGE SCALE GENOMIC DNA]</scope>
    <source>
        <strain evidence="2">JCM 17805</strain>
    </source>
</reference>
<dbReference type="RefSeq" id="WP_345198903.1">
    <property type="nucleotide sequence ID" value="NZ_BAABFL010000474.1"/>
</dbReference>
<comment type="caution">
    <text evidence="1">The sequence shown here is derived from an EMBL/GenBank/DDBJ whole genome shotgun (WGS) entry which is preliminary data.</text>
</comment>
<evidence type="ECO:0000313" key="1">
    <source>
        <dbReference type="EMBL" id="GAA4652357.1"/>
    </source>
</evidence>
<proteinExistence type="predicted"/>
<organism evidence="1 2">
    <name type="scientific">Kistimonas scapharcae</name>
    <dbReference type="NCBI Taxonomy" id="1036133"/>
    <lineage>
        <taxon>Bacteria</taxon>
        <taxon>Pseudomonadati</taxon>
        <taxon>Pseudomonadota</taxon>
        <taxon>Gammaproteobacteria</taxon>
        <taxon>Oceanospirillales</taxon>
        <taxon>Endozoicomonadaceae</taxon>
        <taxon>Kistimonas</taxon>
    </lineage>
</organism>
<evidence type="ECO:0000313" key="2">
    <source>
        <dbReference type="Proteomes" id="UP001500604"/>
    </source>
</evidence>
<keyword evidence="2" id="KW-1185">Reference proteome</keyword>
<dbReference type="EMBL" id="BAABFL010000474">
    <property type="protein sequence ID" value="GAA4652357.1"/>
    <property type="molecule type" value="Genomic_DNA"/>
</dbReference>
<accession>A0ABP8V9C8</accession>
<name>A0ABP8V9C8_9GAMM</name>
<dbReference type="Proteomes" id="UP001500604">
    <property type="component" value="Unassembled WGS sequence"/>
</dbReference>
<gene>
    <name evidence="1" type="ORF">GCM10023116_46410</name>
</gene>